<comment type="caution">
    <text evidence="1">The sequence shown here is derived from an EMBL/GenBank/DDBJ whole genome shotgun (WGS) entry which is preliminary data.</text>
</comment>
<gene>
    <name evidence="1" type="ORF">ACFFHF_09990</name>
</gene>
<evidence type="ECO:0000313" key="1">
    <source>
        <dbReference type="EMBL" id="MFC0475579.1"/>
    </source>
</evidence>
<name>A0ABV6KQH5_9BACI</name>
<dbReference type="RefSeq" id="WP_377057998.1">
    <property type="nucleotide sequence ID" value="NZ_JBHLUU010000028.1"/>
</dbReference>
<keyword evidence="2" id="KW-1185">Reference proteome</keyword>
<proteinExistence type="predicted"/>
<protein>
    <submittedName>
        <fullName evidence="1">Uncharacterized protein</fullName>
    </submittedName>
</protein>
<evidence type="ECO:0000313" key="2">
    <source>
        <dbReference type="Proteomes" id="UP001589738"/>
    </source>
</evidence>
<sequence length="361" mass="42412">MSWVIEIKNRNLEILNQLTEKQKEEILRDSDKLNSLLKEVNFVEEINDTYKEYLEQLDDKNVSSKKLVRCINNYLSAYKSFIDRWETYLKRNKSESFVQFFKESLSAIYDEYFEYRFLYNLRNYSQHNGSPVSIVSKSLTNGVRIVLEKEKFINDHTGMQSKFKKELKNISYSDLDVDYAIKIVHKQMLGLHNKLCNRQLNSLDDEYLIASVNVMNFYREHSKNQGELALTDLDIEEIRRMSAEPGQVSLKLSKIPSLLAKTIIGGAFIKFKFKGRNMGSSRGFPIEHIPKTALEIPIFQTGREYVKSRGITWVRILESTGLEYRDGYDRYFAVYFPQGLSVKEYEVKAEMFNDEINQLFK</sequence>
<organism evidence="1 2">
    <name type="scientific">Robertmurraya beringensis</name>
    <dbReference type="NCBI Taxonomy" id="641660"/>
    <lineage>
        <taxon>Bacteria</taxon>
        <taxon>Bacillati</taxon>
        <taxon>Bacillota</taxon>
        <taxon>Bacilli</taxon>
        <taxon>Bacillales</taxon>
        <taxon>Bacillaceae</taxon>
        <taxon>Robertmurraya</taxon>
    </lineage>
</organism>
<accession>A0ABV6KQH5</accession>
<reference evidence="1 2" key="1">
    <citation type="submission" date="2024-09" db="EMBL/GenBank/DDBJ databases">
        <authorList>
            <person name="Sun Q."/>
            <person name="Mori K."/>
        </authorList>
    </citation>
    <scope>NUCLEOTIDE SEQUENCE [LARGE SCALE GENOMIC DNA]</scope>
    <source>
        <strain evidence="1 2">CGMCC 1.9126</strain>
    </source>
</reference>
<dbReference type="Proteomes" id="UP001589738">
    <property type="component" value="Unassembled WGS sequence"/>
</dbReference>
<dbReference type="EMBL" id="JBHLUU010000028">
    <property type="protein sequence ID" value="MFC0475579.1"/>
    <property type="molecule type" value="Genomic_DNA"/>
</dbReference>